<comment type="caution">
    <text evidence="3">The sequence shown here is derived from an EMBL/GenBank/DDBJ whole genome shotgun (WGS) entry which is preliminary data.</text>
</comment>
<evidence type="ECO:0000313" key="4">
    <source>
        <dbReference type="Proteomes" id="UP001205185"/>
    </source>
</evidence>
<evidence type="ECO:0000256" key="1">
    <source>
        <dbReference type="ARBA" id="ARBA00009533"/>
    </source>
</evidence>
<dbReference type="InterPro" id="IPR015421">
    <property type="entry name" value="PyrdxlP-dep_Trfase_major"/>
</dbReference>
<proteinExistence type="inferred from homology"/>
<keyword evidence="4" id="KW-1185">Reference proteome</keyword>
<dbReference type="Proteomes" id="UP001205185">
    <property type="component" value="Unassembled WGS sequence"/>
</dbReference>
<dbReference type="RefSeq" id="WP_253890748.1">
    <property type="nucleotide sequence ID" value="NZ_BAAAVB010000004.1"/>
</dbReference>
<protein>
    <submittedName>
        <fullName evidence="3">Histidine decarboxylase</fullName>
    </submittedName>
</protein>
<evidence type="ECO:0000256" key="2">
    <source>
        <dbReference type="ARBA" id="ARBA00022793"/>
    </source>
</evidence>
<dbReference type="EMBL" id="JAMTCO010000017">
    <property type="protein sequence ID" value="MCP2273550.1"/>
    <property type="molecule type" value="Genomic_DNA"/>
</dbReference>
<dbReference type="Gene3D" id="3.40.640.10">
    <property type="entry name" value="Type I PLP-dependent aspartate aminotransferase-like (Major domain)"/>
    <property type="match status" value="1"/>
</dbReference>
<accession>A0ABT1ILL2</accession>
<keyword evidence="2" id="KW-0210">Decarboxylase</keyword>
<dbReference type="PANTHER" id="PTHR46101">
    <property type="match status" value="1"/>
</dbReference>
<organism evidence="3 4">
    <name type="scientific">Actinokineospora diospyrosa</name>
    <dbReference type="NCBI Taxonomy" id="103728"/>
    <lineage>
        <taxon>Bacteria</taxon>
        <taxon>Bacillati</taxon>
        <taxon>Actinomycetota</taxon>
        <taxon>Actinomycetes</taxon>
        <taxon>Pseudonocardiales</taxon>
        <taxon>Pseudonocardiaceae</taxon>
        <taxon>Actinokineospora</taxon>
    </lineage>
</organism>
<dbReference type="PANTHER" id="PTHR46101:SF18">
    <property type="entry name" value="HISTIDINE DECARBOXYLASE"/>
    <property type="match status" value="1"/>
</dbReference>
<name>A0ABT1ILL2_9PSEU</name>
<reference evidence="3 4" key="1">
    <citation type="submission" date="2022-06" db="EMBL/GenBank/DDBJ databases">
        <title>Genomic Encyclopedia of Archaeal and Bacterial Type Strains, Phase II (KMG-II): from individual species to whole genera.</title>
        <authorList>
            <person name="Goeker M."/>
        </authorList>
    </citation>
    <scope>NUCLEOTIDE SEQUENCE [LARGE SCALE GENOMIC DNA]</scope>
    <source>
        <strain evidence="3 4">DSM 44255</strain>
    </source>
</reference>
<keyword evidence="2" id="KW-0456">Lyase</keyword>
<dbReference type="InterPro" id="IPR021115">
    <property type="entry name" value="Pyridoxal-P_BS"/>
</dbReference>
<comment type="similarity">
    <text evidence="1">Belongs to the group II decarboxylase family.</text>
</comment>
<dbReference type="InterPro" id="IPR051151">
    <property type="entry name" value="Group_II_Decarboxylase"/>
</dbReference>
<dbReference type="PROSITE" id="PS00392">
    <property type="entry name" value="DDC_GAD_HDC_YDC"/>
    <property type="match status" value="1"/>
</dbReference>
<gene>
    <name evidence="3" type="ORF">LV75_006080</name>
</gene>
<dbReference type="InterPro" id="IPR015424">
    <property type="entry name" value="PyrdxlP-dep_Trfase"/>
</dbReference>
<evidence type="ECO:0000313" key="3">
    <source>
        <dbReference type="EMBL" id="MCP2273550.1"/>
    </source>
</evidence>
<sequence>MTQVDSRPSTLRGDVFTEDLAVPEQEIWNPYPPAPPTAEQLKLKRTGLTPAERAAALDRLAAHLEYKRDHLLGYQVNANMAGYAEDLGRFLRTHINNIGDPFQDGGLKVNSKVVEQAVLNYFAELWRGKPHVPADRESCWGYGLSMGSTEGNMYALWNARDYLSGRRLLGEEESDSASLTYADPQDATPDNTAYQPVVFYSEDTHYSFNKSVRVLNLPTFGELGRKLYPKQCPINDGIWPDEVPSALPGTTHRDEQYSTYGPGSIDVDKLVTLVDFFAGKGHPIIISLNFGSTFKGAYDPVREVADRLLPVFHQHKLIDRELHYGQGRKTDHRRGFWIHVDGALGAGYVPFLAKAEKDPKYGYTPDVAVPEFDFGIRSRYAPTGADPVELDMVASIVVSGHKWMGAPWPCGIFMTKVKYQMQPPSKPDYIGSLDTTFAGSRNGFSPIVLWDHIASNPDGKQISLAVHSQRMAAYLVEQLHKVQAYRQLKFNEDTLFIDRTPLAITVRFRRPSARLVAKWSLSTVSMRMNPGDDGSIRHLAHVFLMASTTQDKIDAFVTDLYAYDAFDAIDTHVELHRAAAAVADTPFVDRGFA</sequence>
<dbReference type="SUPFAM" id="SSF53383">
    <property type="entry name" value="PLP-dependent transferases"/>
    <property type="match status" value="1"/>
</dbReference>